<evidence type="ECO:0000313" key="1">
    <source>
        <dbReference type="EMBL" id="QKG83132.1"/>
    </source>
</evidence>
<dbReference type="RefSeq" id="WP_173219293.1">
    <property type="nucleotide sequence ID" value="NZ_CP048104.1"/>
</dbReference>
<proteinExistence type="predicted"/>
<protein>
    <submittedName>
        <fullName evidence="1">Uncharacterized protein</fullName>
    </submittedName>
</protein>
<dbReference type="EMBL" id="CP048104">
    <property type="protein sequence ID" value="QKG83132.1"/>
    <property type="molecule type" value="Genomic_DNA"/>
</dbReference>
<evidence type="ECO:0000313" key="2">
    <source>
        <dbReference type="Proteomes" id="UP000503088"/>
    </source>
</evidence>
<accession>A0A7D4BDY6</accession>
<keyword evidence="2" id="KW-1185">Reference proteome</keyword>
<dbReference type="Proteomes" id="UP000503088">
    <property type="component" value="Chromosome"/>
</dbReference>
<dbReference type="AlphaFoldDB" id="A0A7D4BDY6"/>
<dbReference type="KEGG" id="kpul:GXN76_00760"/>
<sequence>MGSKLHEILESHDMDEIAAEAGKEAQRKALEQGIPVFYEWNGTMVREDPGGEICEIEFVGKEGDYRVVKIVKEHES</sequence>
<reference evidence="1 2" key="1">
    <citation type="submission" date="2020-01" db="EMBL/GenBank/DDBJ databases">
        <authorList>
            <person name="Gulvik C.A."/>
            <person name="Batra D.G."/>
        </authorList>
    </citation>
    <scope>NUCLEOTIDE SEQUENCE [LARGE SCALE GENOMIC DNA]</scope>
    <source>
        <strain evidence="1 2">W9323</strain>
    </source>
</reference>
<gene>
    <name evidence="1" type="ORF">GXN76_00760</name>
</gene>
<organism evidence="1 2">
    <name type="scientific">Kroppenstedtia pulmonis</name>
    <dbReference type="NCBI Taxonomy" id="1380685"/>
    <lineage>
        <taxon>Bacteria</taxon>
        <taxon>Bacillati</taxon>
        <taxon>Bacillota</taxon>
        <taxon>Bacilli</taxon>
        <taxon>Bacillales</taxon>
        <taxon>Thermoactinomycetaceae</taxon>
        <taxon>Kroppenstedtia</taxon>
    </lineage>
</organism>
<name>A0A7D4BDY6_9BACL</name>